<reference evidence="1" key="1">
    <citation type="journal article" date="2023" name="Nat. Commun.">
        <title>Diploid and tetraploid genomes of Acorus and the evolution of monocots.</title>
        <authorList>
            <person name="Ma L."/>
            <person name="Liu K.W."/>
            <person name="Li Z."/>
            <person name="Hsiao Y.Y."/>
            <person name="Qi Y."/>
            <person name="Fu T."/>
            <person name="Tang G.D."/>
            <person name="Zhang D."/>
            <person name="Sun W.H."/>
            <person name="Liu D.K."/>
            <person name="Li Y."/>
            <person name="Chen G.Z."/>
            <person name="Liu X.D."/>
            <person name="Liao X.Y."/>
            <person name="Jiang Y.T."/>
            <person name="Yu X."/>
            <person name="Hao Y."/>
            <person name="Huang J."/>
            <person name="Zhao X.W."/>
            <person name="Ke S."/>
            <person name="Chen Y.Y."/>
            <person name="Wu W.L."/>
            <person name="Hsu J.L."/>
            <person name="Lin Y.F."/>
            <person name="Huang M.D."/>
            <person name="Li C.Y."/>
            <person name="Huang L."/>
            <person name="Wang Z.W."/>
            <person name="Zhao X."/>
            <person name="Zhong W.Y."/>
            <person name="Peng D.H."/>
            <person name="Ahmad S."/>
            <person name="Lan S."/>
            <person name="Zhang J.S."/>
            <person name="Tsai W.C."/>
            <person name="Van de Peer Y."/>
            <person name="Liu Z.J."/>
        </authorList>
    </citation>
    <scope>NUCLEOTIDE SEQUENCE</scope>
    <source>
        <strain evidence="1">CP</strain>
    </source>
</reference>
<reference evidence="1" key="2">
    <citation type="submission" date="2023-06" db="EMBL/GenBank/DDBJ databases">
        <authorList>
            <person name="Ma L."/>
            <person name="Liu K.-W."/>
            <person name="Li Z."/>
            <person name="Hsiao Y.-Y."/>
            <person name="Qi Y."/>
            <person name="Fu T."/>
            <person name="Tang G."/>
            <person name="Zhang D."/>
            <person name="Sun W.-H."/>
            <person name="Liu D.-K."/>
            <person name="Li Y."/>
            <person name="Chen G.-Z."/>
            <person name="Liu X.-D."/>
            <person name="Liao X.-Y."/>
            <person name="Jiang Y.-T."/>
            <person name="Yu X."/>
            <person name="Hao Y."/>
            <person name="Huang J."/>
            <person name="Zhao X.-W."/>
            <person name="Ke S."/>
            <person name="Chen Y.-Y."/>
            <person name="Wu W.-L."/>
            <person name="Hsu J.-L."/>
            <person name="Lin Y.-F."/>
            <person name="Huang M.-D."/>
            <person name="Li C.-Y."/>
            <person name="Huang L."/>
            <person name="Wang Z.-W."/>
            <person name="Zhao X."/>
            <person name="Zhong W.-Y."/>
            <person name="Peng D.-H."/>
            <person name="Ahmad S."/>
            <person name="Lan S."/>
            <person name="Zhang J.-S."/>
            <person name="Tsai W.-C."/>
            <person name="Van De Peer Y."/>
            <person name="Liu Z.-J."/>
        </authorList>
    </citation>
    <scope>NUCLEOTIDE SEQUENCE</scope>
    <source>
        <strain evidence="1">CP</strain>
        <tissue evidence="1">Leaves</tissue>
    </source>
</reference>
<evidence type="ECO:0008006" key="3">
    <source>
        <dbReference type="Google" id="ProtNLM"/>
    </source>
</evidence>
<dbReference type="AlphaFoldDB" id="A0AAV9F702"/>
<dbReference type="InterPro" id="IPR007750">
    <property type="entry name" value="DUF674"/>
</dbReference>
<gene>
    <name evidence="1" type="ORF">QJS10_CPA03g01479</name>
</gene>
<accession>A0AAV9F702</accession>
<keyword evidence="2" id="KW-1185">Reference proteome</keyword>
<dbReference type="EMBL" id="JAUJYO010000003">
    <property type="protein sequence ID" value="KAK1320078.1"/>
    <property type="molecule type" value="Genomic_DNA"/>
</dbReference>
<dbReference type="PANTHER" id="PTHR33103:SF19">
    <property type="entry name" value="OS09G0544700 PROTEIN"/>
    <property type="match status" value="1"/>
</dbReference>
<dbReference type="Proteomes" id="UP001180020">
    <property type="component" value="Unassembled WGS sequence"/>
</dbReference>
<evidence type="ECO:0000313" key="1">
    <source>
        <dbReference type="EMBL" id="KAK1320078.1"/>
    </source>
</evidence>
<organism evidence="1 2">
    <name type="scientific">Acorus calamus</name>
    <name type="common">Sweet flag</name>
    <dbReference type="NCBI Taxonomy" id="4465"/>
    <lineage>
        <taxon>Eukaryota</taxon>
        <taxon>Viridiplantae</taxon>
        <taxon>Streptophyta</taxon>
        <taxon>Embryophyta</taxon>
        <taxon>Tracheophyta</taxon>
        <taxon>Spermatophyta</taxon>
        <taxon>Magnoliopsida</taxon>
        <taxon>Liliopsida</taxon>
        <taxon>Acoraceae</taxon>
        <taxon>Acorus</taxon>
    </lineage>
</organism>
<evidence type="ECO:0000313" key="2">
    <source>
        <dbReference type="Proteomes" id="UP001180020"/>
    </source>
</evidence>
<protein>
    <recommendedName>
        <fullName evidence="3">DUF674 domain-containing protein</fullName>
    </recommendedName>
</protein>
<name>A0AAV9F702_ACOCL</name>
<sequence>MTTKKHNLKLLVDNSSNKVLFAEAGKEVVDFLFGLLALPIGSVVKLLSKECMIGSLGELYGSLESMSDTYIQPDQNKASLLNPAVASSARPNTTLLLEGGSSSCAPGSWYNCGNYHCSTKYFTDVHGIQCPNCQRQMTNELKYVVGDSSKAVMDGSGGLVKGVVTYMVMDDLAVMPMSTISSMTLLNKFQVKDIGSLEERIVELGMDEGLKLLLASLQSKTILTDVFLVNKNLEL</sequence>
<dbReference type="Pfam" id="PF05056">
    <property type="entry name" value="DUF674"/>
    <property type="match status" value="1"/>
</dbReference>
<dbReference type="PANTHER" id="PTHR33103">
    <property type="entry name" value="OS01G0153900 PROTEIN"/>
    <property type="match status" value="1"/>
</dbReference>
<proteinExistence type="predicted"/>
<comment type="caution">
    <text evidence="1">The sequence shown here is derived from an EMBL/GenBank/DDBJ whole genome shotgun (WGS) entry which is preliminary data.</text>
</comment>